<evidence type="ECO:0000256" key="1">
    <source>
        <dbReference type="ARBA" id="ARBA00006259"/>
    </source>
</evidence>
<feature type="coiled-coil region" evidence="7">
    <location>
        <begin position="108"/>
        <end position="135"/>
    </location>
</feature>
<feature type="region of interest" description="Disordered" evidence="8">
    <location>
        <begin position="143"/>
        <end position="174"/>
    </location>
</feature>
<comment type="similarity">
    <text evidence="1 6">Belongs to the ATG17 family.</text>
</comment>
<dbReference type="GO" id="GO:0000422">
    <property type="term" value="P:autophagy of mitochondrion"/>
    <property type="evidence" value="ECO:0007669"/>
    <property type="project" value="TreeGrafter"/>
</dbReference>
<protein>
    <recommendedName>
        <fullName evidence="2 6">Autophagy-related protein 17</fullName>
    </recommendedName>
</protein>
<dbReference type="GO" id="GO:1990316">
    <property type="term" value="C:Atg1/ULK1 kinase complex"/>
    <property type="evidence" value="ECO:0007669"/>
    <property type="project" value="TreeGrafter"/>
</dbReference>
<comment type="function">
    <text evidence="6">Autophagy-specific protein that functions in response to autophagy-inducing signals as a scaffold to recruit other ATG proteins to organize preautophagosomal structure (PAS) formation. Modulates the timing and magnitude of the autophagy response, such as the size of the sequestering vesicles. Plays particularly a role in pexophagy and nucleophagy.</text>
</comment>
<feature type="domain" description="Autophagy protein ATG17-like" evidence="9">
    <location>
        <begin position="48"/>
        <end position="484"/>
    </location>
</feature>
<evidence type="ECO:0000256" key="8">
    <source>
        <dbReference type="SAM" id="MobiDB-lite"/>
    </source>
</evidence>
<sequence>MSHYPPSSPSSIASSSSTSPPASPTATLPPVPPTLDRLVHHFTVAKQSLTSTQYVYRATQLVTSSRALIEEIATLNARNVYLRRGVDDEVEVLEEVSTRVEGVGDEVREEFDEMVEGLDRANERLQRTLEGLKGRLVESSLAQAGDKDVEGLDGDEDEDEPGSGSERALSRARTKQPLRKTLIDFIDSTAHEQLQTSVRADIDAFHTSNSDFSDSLQTFQSALQTISTTLTEQSSLGPGEKRTLYDTEPPPTARALFHDIEDHAAAMAELLQGLVRHYDLCVSALKHTEGGGEAAREAVQPDQPPDTDGQAGVEESLYLRKIPIPISESDRDDLIAVLERDAAELDDVLTEIRDRNVEQDTYYERLLEFAKVARKHDAGLREALVMLHEIRELHLPAQLHAMKTFQAEWTRLRASMSDKMAALLELGASNEAFIAAYAELLKEVERREAVKAQMSAIASKARKELRKLSDADQRARAEFVEEWGGSLPNGLWDAQDEGRGVRWEVREVR</sequence>
<feature type="compositionally biased region" description="Pro residues" evidence="8">
    <location>
        <begin position="21"/>
        <end position="32"/>
    </location>
</feature>
<keyword evidence="3 6" id="KW-0963">Cytoplasm</keyword>
<dbReference type="Proteomes" id="UP001271007">
    <property type="component" value="Unassembled WGS sequence"/>
</dbReference>
<evidence type="ECO:0000313" key="11">
    <source>
        <dbReference type="Proteomes" id="UP001271007"/>
    </source>
</evidence>
<dbReference type="GO" id="GO:0000045">
    <property type="term" value="P:autophagosome assembly"/>
    <property type="evidence" value="ECO:0007669"/>
    <property type="project" value="TreeGrafter"/>
</dbReference>
<evidence type="ECO:0000256" key="4">
    <source>
        <dbReference type="ARBA" id="ARBA00023006"/>
    </source>
</evidence>
<dbReference type="EMBL" id="JAWDJX010000001">
    <property type="protein sequence ID" value="KAK3058503.1"/>
    <property type="molecule type" value="Genomic_DNA"/>
</dbReference>
<comment type="subcellular location">
    <subcellularLocation>
        <location evidence="6">Cytoplasm</location>
    </subcellularLocation>
    <subcellularLocation>
        <location evidence="6">Preautophagosomal structure membrane</location>
        <topology evidence="6">Peripheral membrane protein</topology>
    </subcellularLocation>
</comment>
<dbReference type="AlphaFoldDB" id="A0AAJ0GJ35"/>
<dbReference type="GO" id="GO:0030295">
    <property type="term" value="F:protein kinase activator activity"/>
    <property type="evidence" value="ECO:0007669"/>
    <property type="project" value="TreeGrafter"/>
</dbReference>
<dbReference type="GO" id="GO:0034045">
    <property type="term" value="C:phagophore assembly site membrane"/>
    <property type="evidence" value="ECO:0007669"/>
    <property type="project" value="UniProtKB-SubCell"/>
</dbReference>
<reference evidence="10" key="1">
    <citation type="submission" date="2023-04" db="EMBL/GenBank/DDBJ databases">
        <title>Black Yeasts Isolated from many extreme environments.</title>
        <authorList>
            <person name="Coleine C."/>
            <person name="Stajich J.E."/>
            <person name="Selbmann L."/>
        </authorList>
    </citation>
    <scope>NUCLEOTIDE SEQUENCE</scope>
    <source>
        <strain evidence="10">CCFEE 5312</strain>
    </source>
</reference>
<keyword evidence="11" id="KW-1185">Reference proteome</keyword>
<dbReference type="PANTHER" id="PTHR28005">
    <property type="entry name" value="AUTOPHAGY-RELATED PROTEIN 17"/>
    <property type="match status" value="1"/>
</dbReference>
<dbReference type="Pfam" id="PF04108">
    <property type="entry name" value="ATG17_like"/>
    <property type="match status" value="1"/>
</dbReference>
<feature type="compositionally biased region" description="Acidic residues" evidence="8">
    <location>
        <begin position="151"/>
        <end position="161"/>
    </location>
</feature>
<accession>A0AAJ0GJ35</accession>
<evidence type="ECO:0000256" key="7">
    <source>
        <dbReference type="SAM" id="Coils"/>
    </source>
</evidence>
<feature type="compositionally biased region" description="Low complexity" evidence="8">
    <location>
        <begin position="9"/>
        <end position="20"/>
    </location>
</feature>
<organism evidence="10 11">
    <name type="scientific">Extremus antarcticus</name>
    <dbReference type="NCBI Taxonomy" id="702011"/>
    <lineage>
        <taxon>Eukaryota</taxon>
        <taxon>Fungi</taxon>
        <taxon>Dikarya</taxon>
        <taxon>Ascomycota</taxon>
        <taxon>Pezizomycotina</taxon>
        <taxon>Dothideomycetes</taxon>
        <taxon>Dothideomycetidae</taxon>
        <taxon>Mycosphaerellales</taxon>
        <taxon>Extremaceae</taxon>
        <taxon>Extremus</taxon>
    </lineage>
</organism>
<feature type="region of interest" description="Disordered" evidence="8">
    <location>
        <begin position="292"/>
        <end position="311"/>
    </location>
</feature>
<proteinExistence type="inferred from homology"/>
<keyword evidence="5" id="KW-0472">Membrane</keyword>
<gene>
    <name evidence="10" type="primary">atg17</name>
    <name evidence="10" type="ORF">LTR09_000067</name>
</gene>
<keyword evidence="7" id="KW-0175">Coiled coil</keyword>
<dbReference type="GO" id="GO:0060090">
    <property type="term" value="F:molecular adaptor activity"/>
    <property type="evidence" value="ECO:0007669"/>
    <property type="project" value="TreeGrafter"/>
</dbReference>
<name>A0AAJ0GJ35_9PEZI</name>
<feature type="region of interest" description="Disordered" evidence="8">
    <location>
        <begin position="1"/>
        <end position="32"/>
    </location>
</feature>
<comment type="caution">
    <text evidence="10">The sequence shown here is derived from an EMBL/GenBank/DDBJ whole genome shotgun (WGS) entry which is preliminary data.</text>
</comment>
<dbReference type="GO" id="GO:0034727">
    <property type="term" value="P:piecemeal microautophagy of the nucleus"/>
    <property type="evidence" value="ECO:0007669"/>
    <property type="project" value="TreeGrafter"/>
</dbReference>
<evidence type="ECO:0000256" key="6">
    <source>
        <dbReference type="RuleBase" id="RU368080"/>
    </source>
</evidence>
<evidence type="ECO:0000313" key="10">
    <source>
        <dbReference type="EMBL" id="KAK3058503.1"/>
    </source>
</evidence>
<dbReference type="InterPro" id="IPR045326">
    <property type="entry name" value="ATG17-like_dom"/>
</dbReference>
<dbReference type="InterPro" id="IPR007240">
    <property type="entry name" value="Atg17"/>
</dbReference>
<keyword evidence="4 6" id="KW-0072">Autophagy</keyword>
<evidence type="ECO:0000256" key="2">
    <source>
        <dbReference type="ARBA" id="ARBA00013806"/>
    </source>
</evidence>
<evidence type="ECO:0000256" key="5">
    <source>
        <dbReference type="ARBA" id="ARBA00023136"/>
    </source>
</evidence>
<evidence type="ECO:0000256" key="3">
    <source>
        <dbReference type="ARBA" id="ARBA00022490"/>
    </source>
</evidence>
<dbReference type="PANTHER" id="PTHR28005:SF1">
    <property type="entry name" value="AUTOPHAGY-RELATED PROTEIN 17"/>
    <property type="match status" value="1"/>
</dbReference>
<evidence type="ECO:0000259" key="9">
    <source>
        <dbReference type="Pfam" id="PF04108"/>
    </source>
</evidence>